<evidence type="ECO:0000313" key="2">
    <source>
        <dbReference type="EMBL" id="MBG9390667.1"/>
    </source>
</evidence>
<feature type="transmembrane region" description="Helical" evidence="1">
    <location>
        <begin position="84"/>
        <end position="105"/>
    </location>
</feature>
<feature type="transmembrane region" description="Helical" evidence="1">
    <location>
        <begin position="6"/>
        <end position="28"/>
    </location>
</feature>
<keyword evidence="3" id="KW-1185">Reference proteome</keyword>
<organism evidence="2 3">
    <name type="scientific">Caenimonas aquaedulcis</name>
    <dbReference type="NCBI Taxonomy" id="2793270"/>
    <lineage>
        <taxon>Bacteria</taxon>
        <taxon>Pseudomonadati</taxon>
        <taxon>Pseudomonadota</taxon>
        <taxon>Betaproteobacteria</taxon>
        <taxon>Burkholderiales</taxon>
        <taxon>Comamonadaceae</taxon>
        <taxon>Caenimonas</taxon>
    </lineage>
</organism>
<gene>
    <name evidence="2" type="ORF">I5803_21730</name>
</gene>
<dbReference type="EMBL" id="JADWYS010000001">
    <property type="protein sequence ID" value="MBG9390667.1"/>
    <property type="molecule type" value="Genomic_DNA"/>
</dbReference>
<name>A0A931H946_9BURK</name>
<keyword evidence="1" id="KW-0472">Membrane</keyword>
<reference evidence="2" key="1">
    <citation type="submission" date="2020-11" db="EMBL/GenBank/DDBJ databases">
        <title>Bacterial whole genome sequence for Caenimonas sp. DR4.4.</title>
        <authorList>
            <person name="Le V."/>
            <person name="Ko S.-R."/>
            <person name="Ahn C.-Y."/>
            <person name="Oh H.-M."/>
        </authorList>
    </citation>
    <scope>NUCLEOTIDE SEQUENCE</scope>
    <source>
        <strain evidence="2">DR4.4</strain>
    </source>
</reference>
<proteinExistence type="predicted"/>
<feature type="transmembrane region" description="Helical" evidence="1">
    <location>
        <begin position="49"/>
        <end position="72"/>
    </location>
</feature>
<dbReference type="RefSeq" id="WP_196988396.1">
    <property type="nucleotide sequence ID" value="NZ_JADWYS010000001.1"/>
</dbReference>
<sequence>MGLLLALSVFVYPLALPVVTVAGLYLAAFKGNRDLPSIAMRGLVVLPPLVLLFTPGIYRGGAGAFLLPWWLFMFIGHEGVSYYAVTYIFICGLGLAMLGMFAVWFDER</sequence>
<comment type="caution">
    <text evidence="2">The sequence shown here is derived from an EMBL/GenBank/DDBJ whole genome shotgun (WGS) entry which is preliminary data.</text>
</comment>
<evidence type="ECO:0000256" key="1">
    <source>
        <dbReference type="SAM" id="Phobius"/>
    </source>
</evidence>
<dbReference type="AlphaFoldDB" id="A0A931H946"/>
<evidence type="ECO:0000313" key="3">
    <source>
        <dbReference type="Proteomes" id="UP000651050"/>
    </source>
</evidence>
<protein>
    <submittedName>
        <fullName evidence="2">Uncharacterized protein</fullName>
    </submittedName>
</protein>
<keyword evidence="1" id="KW-1133">Transmembrane helix</keyword>
<keyword evidence="1" id="KW-0812">Transmembrane</keyword>
<dbReference type="Proteomes" id="UP000651050">
    <property type="component" value="Unassembled WGS sequence"/>
</dbReference>
<accession>A0A931H946</accession>